<sequence>MGQDYKKYLCGLKGDNFRNDTRLKAEEGKCYNLLMYMQKYTWFWYCKDDKLVDLVTKSNNRRICSIEK</sequence>
<reference evidence="2" key="1">
    <citation type="submission" date="2016-10" db="EMBL/GenBank/DDBJ databases">
        <authorList>
            <person name="Varghese N."/>
            <person name="Submissions S."/>
        </authorList>
    </citation>
    <scope>NUCLEOTIDE SEQUENCE [LARGE SCALE GENOMIC DNA]</scope>
    <source>
        <strain evidence="2">E92,LMG 26720,CCM 7988</strain>
    </source>
</reference>
<evidence type="ECO:0000313" key="1">
    <source>
        <dbReference type="EMBL" id="SFQ07926.1"/>
    </source>
</evidence>
<keyword evidence="2" id="KW-1185">Reference proteome</keyword>
<dbReference type="EMBL" id="FOXH01000009">
    <property type="protein sequence ID" value="SFQ07926.1"/>
    <property type="molecule type" value="Genomic_DNA"/>
</dbReference>
<proteinExistence type="predicted"/>
<protein>
    <submittedName>
        <fullName evidence="1">Uncharacterized protein</fullName>
    </submittedName>
</protein>
<name>A0A1I5VLR7_9BACT</name>
<accession>A0A1I5VLR7</accession>
<dbReference type="Proteomes" id="UP000199306">
    <property type="component" value="Unassembled WGS sequence"/>
</dbReference>
<dbReference type="STRING" id="1079859.SAMN04515674_109172"/>
<organism evidence="1 2">
    <name type="scientific">Pseudarcicella hirudinis</name>
    <dbReference type="NCBI Taxonomy" id="1079859"/>
    <lineage>
        <taxon>Bacteria</taxon>
        <taxon>Pseudomonadati</taxon>
        <taxon>Bacteroidota</taxon>
        <taxon>Cytophagia</taxon>
        <taxon>Cytophagales</taxon>
        <taxon>Flectobacillaceae</taxon>
        <taxon>Pseudarcicella</taxon>
    </lineage>
</organism>
<evidence type="ECO:0000313" key="2">
    <source>
        <dbReference type="Proteomes" id="UP000199306"/>
    </source>
</evidence>
<gene>
    <name evidence="1" type="ORF">SAMN04515674_109172</name>
</gene>
<dbReference type="AlphaFoldDB" id="A0A1I5VLR7"/>